<proteinExistence type="predicted"/>
<feature type="region of interest" description="Disordered" evidence="1">
    <location>
        <begin position="23"/>
        <end position="56"/>
    </location>
</feature>
<comment type="caution">
    <text evidence="2">The sequence shown here is derived from an EMBL/GenBank/DDBJ whole genome shotgun (WGS) entry which is preliminary data.</text>
</comment>
<evidence type="ECO:0000313" key="2">
    <source>
        <dbReference type="EMBL" id="CAF4561950.1"/>
    </source>
</evidence>
<dbReference type="AlphaFoldDB" id="A0A820ZKP3"/>
<name>A0A820ZKP3_9BILA</name>
<protein>
    <submittedName>
        <fullName evidence="2">Uncharacterized protein</fullName>
    </submittedName>
</protein>
<dbReference type="Proteomes" id="UP000663862">
    <property type="component" value="Unassembled WGS sequence"/>
</dbReference>
<evidence type="ECO:0000313" key="3">
    <source>
        <dbReference type="Proteomes" id="UP000663862"/>
    </source>
</evidence>
<feature type="compositionally biased region" description="Basic and acidic residues" evidence="1">
    <location>
        <begin position="23"/>
        <end position="53"/>
    </location>
</feature>
<evidence type="ECO:0000256" key="1">
    <source>
        <dbReference type="SAM" id="MobiDB-lite"/>
    </source>
</evidence>
<organism evidence="2 3">
    <name type="scientific">Rotaria socialis</name>
    <dbReference type="NCBI Taxonomy" id="392032"/>
    <lineage>
        <taxon>Eukaryota</taxon>
        <taxon>Metazoa</taxon>
        <taxon>Spiralia</taxon>
        <taxon>Gnathifera</taxon>
        <taxon>Rotifera</taxon>
        <taxon>Eurotatoria</taxon>
        <taxon>Bdelloidea</taxon>
        <taxon>Philodinida</taxon>
        <taxon>Philodinidae</taxon>
        <taxon>Rotaria</taxon>
    </lineage>
</organism>
<dbReference type="EMBL" id="CAJOBQ010002467">
    <property type="protein sequence ID" value="CAF4561950.1"/>
    <property type="molecule type" value="Genomic_DNA"/>
</dbReference>
<gene>
    <name evidence="2" type="ORF">TSG867_LOCUS25369</name>
</gene>
<accession>A0A820ZKP3</accession>
<sequence length="261" mass="30306">MLPAVSNNAVDYHLTHDLIKKANANKKDDENYKKQKQNTRDDAEKLNAGESSRDNPTIINIADTNPDHNQILLVNDNQHRLSPHNFAITMNRHVLLKQDTLINCRLSSHILSDNEYDILIYVKDAHWPKVIGNKDFSFRSTPAIPPQLCLLIKNVDLRIDFDEFCNDIHTNYPHIKNIIRMKNKFQNDIKMVKVELTSSSVRDELLDQKRIIVNYITYDIIEYLAPANVLYVPSAWHWVILNSNALKLKKHVVHVEIKLMI</sequence>
<reference evidence="2" key="1">
    <citation type="submission" date="2021-02" db="EMBL/GenBank/DDBJ databases">
        <authorList>
            <person name="Nowell W R."/>
        </authorList>
    </citation>
    <scope>NUCLEOTIDE SEQUENCE</scope>
</reference>